<dbReference type="InterPro" id="IPR050624">
    <property type="entry name" value="HTH-type_Tx_Regulator"/>
</dbReference>
<dbReference type="InterPro" id="IPR049513">
    <property type="entry name" value="TetR_C_40"/>
</dbReference>
<feature type="compositionally biased region" description="Basic and acidic residues" evidence="3">
    <location>
        <begin position="1"/>
        <end position="13"/>
    </location>
</feature>
<feature type="region of interest" description="Disordered" evidence="3">
    <location>
        <begin position="1"/>
        <end position="37"/>
    </location>
</feature>
<evidence type="ECO:0000259" key="4">
    <source>
        <dbReference type="PROSITE" id="PS50977"/>
    </source>
</evidence>
<sequence length="229" mass="24738">MSKRKTESPEPCREVAANGTASSAAPTRNAKARSRTRGKLIRAAREVMGRQGIDATAINEITDQAELSLGSFYNYFASKEEIARAVFIEDALALADLLDDEAPGSAGIVELVGNNTRRTLYHALRDPVWGWFFIHSAHSINDLGATLGSRLVRDIKVGVEQRRFVVADVDAAADCILGGCLYLLRQILEGERPAGAIESAVEFFLLGLGVDAAEARRVAHRPLTADSSD</sequence>
<dbReference type="InterPro" id="IPR001647">
    <property type="entry name" value="HTH_TetR"/>
</dbReference>
<feature type="domain" description="HTH tetR-type" evidence="4">
    <location>
        <begin position="34"/>
        <end position="94"/>
    </location>
</feature>
<evidence type="ECO:0000313" key="5">
    <source>
        <dbReference type="EMBL" id="SDN72009.1"/>
    </source>
</evidence>
<evidence type="ECO:0000256" key="3">
    <source>
        <dbReference type="SAM" id="MobiDB-lite"/>
    </source>
</evidence>
<dbReference type="PANTHER" id="PTHR43479:SF11">
    <property type="entry name" value="ACREF_ENVCD OPERON REPRESSOR-RELATED"/>
    <property type="match status" value="1"/>
</dbReference>
<dbReference type="Pfam" id="PF00440">
    <property type="entry name" value="TetR_N"/>
    <property type="match status" value="1"/>
</dbReference>
<dbReference type="Proteomes" id="UP000242957">
    <property type="component" value="Unassembled WGS sequence"/>
</dbReference>
<dbReference type="Gene3D" id="1.10.357.10">
    <property type="entry name" value="Tetracycline Repressor, domain 2"/>
    <property type="match status" value="1"/>
</dbReference>
<dbReference type="GO" id="GO:0003677">
    <property type="term" value="F:DNA binding"/>
    <property type="evidence" value="ECO:0007669"/>
    <property type="project" value="UniProtKB-UniRule"/>
</dbReference>
<accession>A0A1H0DPM2</accession>
<feature type="DNA-binding region" description="H-T-H motif" evidence="2">
    <location>
        <begin position="57"/>
        <end position="76"/>
    </location>
</feature>
<evidence type="ECO:0000313" key="6">
    <source>
        <dbReference type="Proteomes" id="UP000242957"/>
    </source>
</evidence>
<organism evidence="5 6">
    <name type="scientific">Pseudomonas jinjuensis</name>
    <dbReference type="NCBI Taxonomy" id="198616"/>
    <lineage>
        <taxon>Bacteria</taxon>
        <taxon>Pseudomonadati</taxon>
        <taxon>Pseudomonadota</taxon>
        <taxon>Gammaproteobacteria</taxon>
        <taxon>Pseudomonadales</taxon>
        <taxon>Pseudomonadaceae</taxon>
        <taxon>Pseudomonas</taxon>
    </lineage>
</organism>
<gene>
    <name evidence="5" type="ORF">SAMN05216193_104371</name>
</gene>
<proteinExistence type="predicted"/>
<evidence type="ECO:0000256" key="2">
    <source>
        <dbReference type="PROSITE-ProRule" id="PRU00335"/>
    </source>
</evidence>
<dbReference type="InterPro" id="IPR009057">
    <property type="entry name" value="Homeodomain-like_sf"/>
</dbReference>
<keyword evidence="6" id="KW-1185">Reference proteome</keyword>
<name>A0A1H0DPM2_9PSED</name>
<keyword evidence="1 2" id="KW-0238">DNA-binding</keyword>
<dbReference type="STRING" id="198616.SAMN05216193_104371"/>
<evidence type="ECO:0000256" key="1">
    <source>
        <dbReference type="ARBA" id="ARBA00023125"/>
    </source>
</evidence>
<dbReference type="AlphaFoldDB" id="A0A1H0DPM2"/>
<reference evidence="6" key="1">
    <citation type="submission" date="2016-10" db="EMBL/GenBank/DDBJ databases">
        <authorList>
            <person name="Varghese N."/>
            <person name="Submissions S."/>
        </authorList>
    </citation>
    <scope>NUCLEOTIDE SEQUENCE [LARGE SCALE GENOMIC DNA]</scope>
    <source>
        <strain evidence="6">JCM 21621</strain>
    </source>
</reference>
<dbReference type="PANTHER" id="PTHR43479">
    <property type="entry name" value="ACREF/ENVCD OPERON REPRESSOR-RELATED"/>
    <property type="match status" value="1"/>
</dbReference>
<dbReference type="PRINTS" id="PR00455">
    <property type="entry name" value="HTHTETR"/>
</dbReference>
<dbReference type="EMBL" id="FNIJ01000004">
    <property type="protein sequence ID" value="SDN72009.1"/>
    <property type="molecule type" value="Genomic_DNA"/>
</dbReference>
<dbReference type="SUPFAM" id="SSF46689">
    <property type="entry name" value="Homeodomain-like"/>
    <property type="match status" value="1"/>
</dbReference>
<protein>
    <submittedName>
        <fullName evidence="5">Transcriptional regulator, TetR family</fullName>
    </submittedName>
</protein>
<dbReference type="Pfam" id="PF21306">
    <property type="entry name" value="TetR_C_40"/>
    <property type="match status" value="1"/>
</dbReference>
<dbReference type="RefSeq" id="WP_245726116.1">
    <property type="nucleotide sequence ID" value="NZ_FNIJ01000004.1"/>
</dbReference>
<dbReference type="PROSITE" id="PS50977">
    <property type="entry name" value="HTH_TETR_2"/>
    <property type="match status" value="1"/>
</dbReference>